<evidence type="ECO:0000256" key="4">
    <source>
        <dbReference type="ARBA" id="ARBA00022833"/>
    </source>
</evidence>
<accession>A0AA38U4G5</accession>
<dbReference type="AlphaFoldDB" id="A0AA38U4G5"/>
<keyword evidence="2" id="KW-0479">Metal-binding</keyword>
<feature type="non-terminal residue" evidence="6">
    <location>
        <position position="1"/>
    </location>
</feature>
<evidence type="ECO:0000256" key="5">
    <source>
        <dbReference type="ARBA" id="ARBA00023242"/>
    </source>
</evidence>
<keyword evidence="5" id="KW-0539">Nucleus</keyword>
<evidence type="ECO:0000256" key="1">
    <source>
        <dbReference type="ARBA" id="ARBA00004123"/>
    </source>
</evidence>
<proteinExistence type="predicted"/>
<dbReference type="InterPro" id="IPR052035">
    <property type="entry name" value="ZnF_BED_domain_contain"/>
</dbReference>
<evidence type="ECO:0000313" key="6">
    <source>
        <dbReference type="EMBL" id="KAJ3832197.1"/>
    </source>
</evidence>
<sequence>NRVVTARWVAESSRPFRIVQDRSFRWLQKEGRPSQYVPSEKTVARDVRKLYAAAKESLAKELQEYEYLLPVELDCWTSPNHKAFMSI</sequence>
<dbReference type="GO" id="GO:0008270">
    <property type="term" value="F:zinc ion binding"/>
    <property type="evidence" value="ECO:0007669"/>
    <property type="project" value="UniProtKB-KW"/>
</dbReference>
<reference evidence="6" key="1">
    <citation type="submission" date="2022-08" db="EMBL/GenBank/DDBJ databases">
        <authorList>
            <consortium name="DOE Joint Genome Institute"/>
            <person name="Min B."/>
            <person name="Riley R."/>
            <person name="Sierra-Patev S."/>
            <person name="Naranjo-Ortiz M."/>
            <person name="Looney B."/>
            <person name="Konkel Z."/>
            <person name="Slot J.C."/>
            <person name="Sakamoto Y."/>
            <person name="Steenwyk J.L."/>
            <person name="Rokas A."/>
            <person name="Carro J."/>
            <person name="Camarero S."/>
            <person name="Ferreira P."/>
            <person name="Molpeceres G."/>
            <person name="Ruiz-Duenas F.J."/>
            <person name="Serrano A."/>
            <person name="Henrissat B."/>
            <person name="Drula E."/>
            <person name="Hughes K.W."/>
            <person name="Mata J.L."/>
            <person name="Ishikawa N.K."/>
            <person name="Vargas-Isla R."/>
            <person name="Ushijima S."/>
            <person name="Smith C.A."/>
            <person name="Ahrendt S."/>
            <person name="Andreopoulos W."/>
            <person name="He G."/>
            <person name="Labutti K."/>
            <person name="Lipzen A."/>
            <person name="Ng V."/>
            <person name="Sandor L."/>
            <person name="Barry K."/>
            <person name="Martinez A.T."/>
            <person name="Xiao Y."/>
            <person name="Gibbons J.G."/>
            <person name="Terashima K."/>
            <person name="Hibbett D.S."/>
            <person name="Grigoriev I.V."/>
        </authorList>
    </citation>
    <scope>NUCLEOTIDE SEQUENCE</scope>
    <source>
        <strain evidence="6">TFB9207</strain>
    </source>
</reference>
<evidence type="ECO:0000313" key="7">
    <source>
        <dbReference type="Proteomes" id="UP001163846"/>
    </source>
</evidence>
<comment type="subcellular location">
    <subcellularLocation>
        <location evidence="1">Nucleus</location>
    </subcellularLocation>
</comment>
<dbReference type="SUPFAM" id="SSF140996">
    <property type="entry name" value="Hermes dimerisation domain"/>
    <property type="match status" value="1"/>
</dbReference>
<dbReference type="Proteomes" id="UP001163846">
    <property type="component" value="Unassembled WGS sequence"/>
</dbReference>
<dbReference type="PANTHER" id="PTHR46481:SF10">
    <property type="entry name" value="ZINC FINGER BED DOMAIN-CONTAINING PROTEIN 39"/>
    <property type="match status" value="1"/>
</dbReference>
<organism evidence="6 7">
    <name type="scientific">Lentinula raphanica</name>
    <dbReference type="NCBI Taxonomy" id="153919"/>
    <lineage>
        <taxon>Eukaryota</taxon>
        <taxon>Fungi</taxon>
        <taxon>Dikarya</taxon>
        <taxon>Basidiomycota</taxon>
        <taxon>Agaricomycotina</taxon>
        <taxon>Agaricomycetes</taxon>
        <taxon>Agaricomycetidae</taxon>
        <taxon>Agaricales</taxon>
        <taxon>Marasmiineae</taxon>
        <taxon>Omphalotaceae</taxon>
        <taxon>Lentinula</taxon>
    </lineage>
</organism>
<evidence type="ECO:0000256" key="3">
    <source>
        <dbReference type="ARBA" id="ARBA00022771"/>
    </source>
</evidence>
<feature type="non-terminal residue" evidence="6">
    <location>
        <position position="87"/>
    </location>
</feature>
<dbReference type="PANTHER" id="PTHR46481">
    <property type="entry name" value="ZINC FINGER BED DOMAIN-CONTAINING PROTEIN 4"/>
    <property type="match status" value="1"/>
</dbReference>
<protein>
    <submittedName>
        <fullName evidence="6">Uncharacterized protein</fullName>
    </submittedName>
</protein>
<dbReference type="EMBL" id="MU807045">
    <property type="protein sequence ID" value="KAJ3832197.1"/>
    <property type="molecule type" value="Genomic_DNA"/>
</dbReference>
<comment type="caution">
    <text evidence="6">The sequence shown here is derived from an EMBL/GenBank/DDBJ whole genome shotgun (WGS) entry which is preliminary data.</text>
</comment>
<gene>
    <name evidence="6" type="ORF">F5878DRAFT_502209</name>
</gene>
<keyword evidence="4" id="KW-0862">Zinc</keyword>
<dbReference type="GO" id="GO:0005634">
    <property type="term" value="C:nucleus"/>
    <property type="evidence" value="ECO:0007669"/>
    <property type="project" value="UniProtKB-SubCell"/>
</dbReference>
<keyword evidence="7" id="KW-1185">Reference proteome</keyword>
<evidence type="ECO:0000256" key="2">
    <source>
        <dbReference type="ARBA" id="ARBA00022723"/>
    </source>
</evidence>
<name>A0AA38U4G5_9AGAR</name>
<keyword evidence="3" id="KW-0863">Zinc-finger</keyword>